<accession>A0ABD3N8F2</accession>
<gene>
    <name evidence="2" type="ORF">ACHAW5_004911</name>
</gene>
<dbReference type="EMBL" id="JALLAZ020001581">
    <property type="protein sequence ID" value="KAL3772306.1"/>
    <property type="molecule type" value="Genomic_DNA"/>
</dbReference>
<evidence type="ECO:0000256" key="1">
    <source>
        <dbReference type="SAM" id="MobiDB-lite"/>
    </source>
</evidence>
<dbReference type="Pfam" id="PF06677">
    <property type="entry name" value="Auto_anti-p27"/>
    <property type="match status" value="1"/>
</dbReference>
<name>A0ABD3N8F2_9STRA</name>
<dbReference type="AlphaFoldDB" id="A0ABD3N8F2"/>
<organism evidence="2 3">
    <name type="scientific">Stephanodiscus triporus</name>
    <dbReference type="NCBI Taxonomy" id="2934178"/>
    <lineage>
        <taxon>Eukaryota</taxon>
        <taxon>Sar</taxon>
        <taxon>Stramenopiles</taxon>
        <taxon>Ochrophyta</taxon>
        <taxon>Bacillariophyta</taxon>
        <taxon>Coscinodiscophyceae</taxon>
        <taxon>Thalassiosirophycidae</taxon>
        <taxon>Stephanodiscales</taxon>
        <taxon>Stephanodiscaceae</taxon>
        <taxon>Stephanodiscus</taxon>
    </lineage>
</organism>
<evidence type="ECO:0000313" key="2">
    <source>
        <dbReference type="EMBL" id="KAL3772306.1"/>
    </source>
</evidence>
<comment type="caution">
    <text evidence="2">The sequence shown here is derived from an EMBL/GenBank/DDBJ whole genome shotgun (WGS) entry which is preliminary data.</text>
</comment>
<dbReference type="Proteomes" id="UP001530315">
    <property type="component" value="Unassembled WGS sequence"/>
</dbReference>
<evidence type="ECO:0000313" key="3">
    <source>
        <dbReference type="Proteomes" id="UP001530315"/>
    </source>
</evidence>
<feature type="region of interest" description="Disordered" evidence="1">
    <location>
        <begin position="212"/>
        <end position="232"/>
    </location>
</feature>
<reference evidence="2 3" key="1">
    <citation type="submission" date="2024-10" db="EMBL/GenBank/DDBJ databases">
        <title>Updated reference genomes for cyclostephanoid diatoms.</title>
        <authorList>
            <person name="Roberts W.R."/>
            <person name="Alverson A.J."/>
        </authorList>
    </citation>
    <scope>NUCLEOTIDE SEQUENCE [LARGE SCALE GENOMIC DNA]</scope>
    <source>
        <strain evidence="2 3">AJA276-08</strain>
    </source>
</reference>
<protein>
    <submittedName>
        <fullName evidence="2">Uncharacterized protein</fullName>
    </submittedName>
</protein>
<proteinExistence type="predicted"/>
<dbReference type="InterPro" id="IPR009563">
    <property type="entry name" value="SSSCA1"/>
</dbReference>
<sequence>MRSASAAEGGDSAEMPSYKIRHSIATKVAAKKTGKGYILSSEHCKTCEMPLMMLQGQSSCKVCPAIKKWAERKNEGSGQEQRADDTRDVVEYTEVVTEIRDEAPVDPIGKYEKSNVIVESSAHYDLSKTDSTDSDDTNAIRERARKIIMNAKGIVDQNSSDNDVSMASAPASWDEQIETSESMEERLVRERAAQIIKQARMNLKAERKSWREDFPPEPVSTSHIHHKKSASLEEVDPDMVSAKAATIVKSILKKEKRVYDTTAVEANFEVHEQEKADNAHAQENEYGSHVAKYSQDVHQDIDGDADLSTPLMPAASVLLNPSENVTKDAAQGVTQDFEFVDVHQNAPVPSLDEILTEIKSPTANDALISEEQDPSLNSTTSTATNTQHTVATKPGGIFAGITSKVDDAIGIFQSLVNCNVGEIVLEVPFEDDFAHEPRHSNRRSKYDKCYEKVTYEVADTYHLNVISVKSKDEAAETVPSQYHEPEPTQAFGPQYVEPAAHLEMGRVATTQAYDNGAQYVPTMYTPQSLAHQNEVRQPKMPTMPMAKIQVHPNPNVTSSLPPPQEQGVIAPNHYRMLQRECVDSCGDANAQKQLEDAMLESKKLEDAIMLESKQLEDIMLRVKDAKMFITSQNTTAGVQCDDAKEYESRDANPSEQLDDAMLQVKDAKMFIMSRLANPLITPTSQTSTQLLINGMTPVAHSAPFMTQMKGYHAGTCFSRQGSLAPGIQENTSMHQLNVIANHAGVQASCLMPHQGAMTSGSPLVLRGMGSLMSPESATHADKMSPGSGCSPQMCANIEAANSGYRTSQVPSKFFFA</sequence>
<feature type="region of interest" description="Disordered" evidence="1">
    <location>
        <begin position="158"/>
        <end position="178"/>
    </location>
</feature>
<keyword evidence="3" id="KW-1185">Reference proteome</keyword>